<keyword evidence="8 15" id="KW-0269">Exonuclease</keyword>
<reference evidence="18 19" key="1">
    <citation type="submission" date="2019-06" db="EMBL/GenBank/DDBJ databases">
        <title>Sequencing the genomes of 1000 actinobacteria strains.</title>
        <authorList>
            <person name="Klenk H.-P."/>
        </authorList>
    </citation>
    <scope>NUCLEOTIDE SEQUENCE [LARGE SCALE GENOMIC DNA]</scope>
    <source>
        <strain evidence="18 19">DSM 21947</strain>
    </source>
</reference>
<evidence type="ECO:0000259" key="17">
    <source>
        <dbReference type="SMART" id="SM00482"/>
    </source>
</evidence>
<dbReference type="FunFam" id="1.10.150.20:FF:000002">
    <property type="entry name" value="DNA polymerase I"/>
    <property type="match status" value="1"/>
</dbReference>
<dbReference type="CDD" id="cd09859">
    <property type="entry name" value="PIN_53EXO"/>
    <property type="match status" value="1"/>
</dbReference>
<dbReference type="SMART" id="SM00475">
    <property type="entry name" value="53EXOc"/>
    <property type="match status" value="1"/>
</dbReference>
<dbReference type="CDD" id="cd09898">
    <property type="entry name" value="H3TH_53EXO"/>
    <property type="match status" value="1"/>
</dbReference>
<evidence type="ECO:0000256" key="4">
    <source>
        <dbReference type="ARBA" id="ARBA00022705"/>
    </source>
</evidence>
<dbReference type="Gene3D" id="1.10.150.20">
    <property type="entry name" value="5' to 3' exonuclease, C-terminal subdomain"/>
    <property type="match status" value="2"/>
</dbReference>
<keyword evidence="10 15" id="KW-0238">DNA-binding</keyword>
<dbReference type="FunFam" id="1.10.150.20:FF:000003">
    <property type="entry name" value="DNA polymerase I"/>
    <property type="match status" value="1"/>
</dbReference>
<keyword evidence="6 15" id="KW-0227">DNA damage</keyword>
<evidence type="ECO:0000256" key="8">
    <source>
        <dbReference type="ARBA" id="ARBA00022839"/>
    </source>
</evidence>
<dbReference type="SMART" id="SM00482">
    <property type="entry name" value="POLAc"/>
    <property type="match status" value="1"/>
</dbReference>
<feature type="domain" description="DNA-directed DNA polymerase family A palm" evidence="17">
    <location>
        <begin position="635"/>
        <end position="842"/>
    </location>
</feature>
<evidence type="ECO:0000256" key="1">
    <source>
        <dbReference type="ARBA" id="ARBA00007705"/>
    </source>
</evidence>
<dbReference type="SMART" id="SM00279">
    <property type="entry name" value="HhH2"/>
    <property type="match status" value="1"/>
</dbReference>
<dbReference type="GO" id="GO:0008409">
    <property type="term" value="F:5'-3' exonuclease activity"/>
    <property type="evidence" value="ECO:0007669"/>
    <property type="project" value="UniProtKB-UniRule"/>
</dbReference>
<evidence type="ECO:0000256" key="12">
    <source>
        <dbReference type="ARBA" id="ARBA00049244"/>
    </source>
</evidence>
<dbReference type="EC" id="2.7.7.7" evidence="14 15"/>
<dbReference type="InterPro" id="IPR020045">
    <property type="entry name" value="DNA_polI_H3TH"/>
</dbReference>
<evidence type="ECO:0000256" key="6">
    <source>
        <dbReference type="ARBA" id="ARBA00022763"/>
    </source>
</evidence>
<evidence type="ECO:0000259" key="16">
    <source>
        <dbReference type="SMART" id="SM00475"/>
    </source>
</evidence>
<dbReference type="Gene3D" id="1.20.1060.10">
    <property type="entry name" value="Taq DNA Polymerase, Chain T, domain 4"/>
    <property type="match status" value="1"/>
</dbReference>
<dbReference type="CDD" id="cd06140">
    <property type="entry name" value="DNA_polA_I_Bacillus_like_exo"/>
    <property type="match status" value="1"/>
</dbReference>
<dbReference type="InterPro" id="IPR019760">
    <property type="entry name" value="DNA-dir_DNA_pol_A_CS"/>
</dbReference>
<dbReference type="SUPFAM" id="SSF47807">
    <property type="entry name" value="5' to 3' exonuclease, C-terminal subdomain"/>
    <property type="match status" value="1"/>
</dbReference>
<evidence type="ECO:0000256" key="2">
    <source>
        <dbReference type="ARBA" id="ARBA00022679"/>
    </source>
</evidence>
<sequence length="879" mass="96739">MIIDGHSLAFRAFYALPVDSFQNRDGQHTNAIHGFLSMLISLLQNEKPTHLAVAFDISRYSFRTREYPEYKGTRGETPPEFVGQIPLLEEALKAMGVQTLSKEDYEADDILATLANEGATSGYRVLVVSGDRDAIQMVNDDVLLLYPNARGVSELKRYDRDAVFERYGVEPHQYPDVAALVGETSDNLIGVDKVGEKTAVKWINLYGSLDEVLAHAKEIKGVVGQNLRDQMDRAVRNRKLNHLLTDVELPVKVADLDRRPIDEAAVQEVFDRLQFKTLLQRVLKIAATERGDDPATSSTPDSPRAVPVVRTMVDEELAKWIETNSVNGTRPLGLTIASIDGAVTGLGLATATETAFVPWAADRPDYEALTTWLGSDAPKLMHSAKAQLKIAGANGLDIAGITFDTMLAAWVLKPSGKPEELEAQVYNYLGETVEQSDPNQLVPETESLSPATLSWYVVRLAHYLTERLDEGSRGVLTDIEMPLVPVFAQMERTGIAVNRQLLNDLSTSLNETASEVARNAFDVIGREINLGSPKQLQEVLFTQLEMPKTRANKTGYSTDAASLADLQEQAPHPFLDLLLKHRDATKLAQIITGIEKAIDASGRVHTTYEQAGSSTGRIASNDPNLQNVPIKTATGRQIRSAFEAGAGYDTLLTADYSQIEMRIMAHLSGDEGLIQAFNEGEDLHRFVGSRIFGVEPADVTAEMRTKVKAMSYGLAYGLSAFGLSKQLRIETSEAKALMTDYFARFGAVRDYLRNVVEQARADGYTTTIFGRRRPFGDLNSKNRVLRDNAERQALNSPIQGSAADILKIAMIRIDADIRSEALESRMLLQVHDELVFEIANGELEQMTTIVHQRMSGAASLSVPLDVQLGTGHNWDSAAH</sequence>
<evidence type="ECO:0000256" key="13">
    <source>
        <dbReference type="ARBA" id="ARBA00053603"/>
    </source>
</evidence>
<evidence type="ECO:0000256" key="15">
    <source>
        <dbReference type="RuleBase" id="RU004460"/>
    </source>
</evidence>
<evidence type="ECO:0000256" key="5">
    <source>
        <dbReference type="ARBA" id="ARBA00022722"/>
    </source>
</evidence>
<dbReference type="CDD" id="cd08637">
    <property type="entry name" value="DNA_pol_A_pol_I_C"/>
    <property type="match status" value="1"/>
</dbReference>
<evidence type="ECO:0000313" key="18">
    <source>
        <dbReference type="EMBL" id="TQO18614.1"/>
    </source>
</evidence>
<comment type="caution">
    <text evidence="18">The sequence shown here is derived from an EMBL/GenBank/DDBJ whole genome shotgun (WGS) entry which is preliminary data.</text>
</comment>
<dbReference type="InterPro" id="IPR036397">
    <property type="entry name" value="RNaseH_sf"/>
</dbReference>
<dbReference type="AlphaFoldDB" id="A0A8H2K449"/>
<dbReference type="Gene3D" id="3.30.420.10">
    <property type="entry name" value="Ribonuclease H-like superfamily/Ribonuclease H"/>
    <property type="match status" value="1"/>
</dbReference>
<dbReference type="NCBIfam" id="NF004397">
    <property type="entry name" value="PRK05755.1"/>
    <property type="match status" value="1"/>
</dbReference>
<keyword evidence="2 15" id="KW-0808">Transferase</keyword>
<dbReference type="SUPFAM" id="SSF88723">
    <property type="entry name" value="PIN domain-like"/>
    <property type="match status" value="1"/>
</dbReference>
<evidence type="ECO:0000313" key="19">
    <source>
        <dbReference type="Proteomes" id="UP000316560"/>
    </source>
</evidence>
<dbReference type="InterPro" id="IPR001098">
    <property type="entry name" value="DNA-dir_DNA_pol_A_palm_dom"/>
</dbReference>
<dbReference type="Pfam" id="PF00476">
    <property type="entry name" value="DNA_pol_A"/>
    <property type="match status" value="1"/>
</dbReference>
<dbReference type="InterPro" id="IPR043502">
    <property type="entry name" value="DNA/RNA_pol_sf"/>
</dbReference>
<dbReference type="InterPro" id="IPR054690">
    <property type="entry name" value="DNA_polI_exonuclease"/>
</dbReference>
<dbReference type="InterPro" id="IPR020046">
    <property type="entry name" value="5-3_exonucl_a-hlix_arch_N"/>
</dbReference>
<keyword evidence="9 15" id="KW-0239">DNA-directed DNA polymerase</keyword>
<dbReference type="PROSITE" id="PS00447">
    <property type="entry name" value="DNA_POLYMERASE_A"/>
    <property type="match status" value="1"/>
</dbReference>
<evidence type="ECO:0000256" key="14">
    <source>
        <dbReference type="NCBIfam" id="TIGR00593"/>
    </source>
</evidence>
<dbReference type="Gene3D" id="3.40.50.1010">
    <property type="entry name" value="5'-nuclease"/>
    <property type="match status" value="1"/>
</dbReference>
<evidence type="ECO:0000256" key="10">
    <source>
        <dbReference type="ARBA" id="ARBA00023125"/>
    </source>
</evidence>
<evidence type="ECO:0000256" key="9">
    <source>
        <dbReference type="ARBA" id="ARBA00022932"/>
    </source>
</evidence>
<dbReference type="EMBL" id="VFRA01000001">
    <property type="protein sequence ID" value="TQO18614.1"/>
    <property type="molecule type" value="Genomic_DNA"/>
</dbReference>
<dbReference type="GO" id="GO:0006261">
    <property type="term" value="P:DNA-templated DNA replication"/>
    <property type="evidence" value="ECO:0007669"/>
    <property type="project" value="UniProtKB-UniRule"/>
</dbReference>
<dbReference type="InterPro" id="IPR002421">
    <property type="entry name" value="5-3_exonuclease"/>
</dbReference>
<feature type="domain" description="5'-3' exonuclease" evidence="16">
    <location>
        <begin position="1"/>
        <end position="259"/>
    </location>
</feature>
<evidence type="ECO:0000256" key="11">
    <source>
        <dbReference type="ARBA" id="ARBA00023204"/>
    </source>
</evidence>
<dbReference type="PANTHER" id="PTHR10133:SF27">
    <property type="entry name" value="DNA POLYMERASE NU"/>
    <property type="match status" value="1"/>
</dbReference>
<dbReference type="GO" id="GO:0003887">
    <property type="term" value="F:DNA-directed DNA polymerase activity"/>
    <property type="evidence" value="ECO:0007669"/>
    <property type="project" value="UniProtKB-UniRule"/>
</dbReference>
<dbReference type="FunFam" id="3.40.50.1010:FF:000001">
    <property type="entry name" value="DNA polymerase I"/>
    <property type="match status" value="1"/>
</dbReference>
<dbReference type="InterPro" id="IPR008918">
    <property type="entry name" value="HhH2"/>
</dbReference>
<protein>
    <recommendedName>
        <fullName evidence="14 15">DNA polymerase I</fullName>
        <ecNumber evidence="14 15">2.7.7.7</ecNumber>
    </recommendedName>
</protein>
<dbReference type="InterPro" id="IPR018320">
    <property type="entry name" value="DNA_polymerase_1"/>
</dbReference>
<dbReference type="Proteomes" id="UP000316560">
    <property type="component" value="Unassembled WGS sequence"/>
</dbReference>
<keyword evidence="4 15" id="KW-0235">DNA replication</keyword>
<organism evidence="18 19">
    <name type="scientific">Rhodoglobus vestalii</name>
    <dbReference type="NCBI Taxonomy" id="193384"/>
    <lineage>
        <taxon>Bacteria</taxon>
        <taxon>Bacillati</taxon>
        <taxon>Actinomycetota</taxon>
        <taxon>Actinomycetes</taxon>
        <taxon>Micrococcales</taxon>
        <taxon>Microbacteriaceae</taxon>
        <taxon>Rhodoglobus</taxon>
    </lineage>
</organism>
<comment type="function">
    <text evidence="13">In addition to polymerase activity, this DNA polymerase exhibits 3'-5' and 5'-3' exonuclease activity.</text>
</comment>
<dbReference type="GO" id="GO:0003677">
    <property type="term" value="F:DNA binding"/>
    <property type="evidence" value="ECO:0007669"/>
    <property type="project" value="UniProtKB-UniRule"/>
</dbReference>
<gene>
    <name evidence="15" type="primary">polA</name>
    <name evidence="18" type="ORF">FB472_0134</name>
</gene>
<dbReference type="NCBIfam" id="TIGR00593">
    <property type="entry name" value="pola"/>
    <property type="match status" value="1"/>
</dbReference>
<dbReference type="Pfam" id="PF01367">
    <property type="entry name" value="5_3_exonuc"/>
    <property type="match status" value="1"/>
</dbReference>
<dbReference type="InterPro" id="IPR002298">
    <property type="entry name" value="DNA_polymerase_A"/>
</dbReference>
<dbReference type="SUPFAM" id="SSF56672">
    <property type="entry name" value="DNA/RNA polymerases"/>
    <property type="match status" value="1"/>
</dbReference>
<accession>A0A8H2K449</accession>
<keyword evidence="11 15" id="KW-0234">DNA repair</keyword>
<dbReference type="SUPFAM" id="SSF53098">
    <property type="entry name" value="Ribonuclease H-like"/>
    <property type="match status" value="1"/>
</dbReference>
<dbReference type="Pfam" id="PF22619">
    <property type="entry name" value="DNA_polI_exo1"/>
    <property type="match status" value="1"/>
</dbReference>
<keyword evidence="5" id="KW-0540">Nuclease</keyword>
<dbReference type="Gene3D" id="3.30.70.370">
    <property type="match status" value="1"/>
</dbReference>
<dbReference type="InterPro" id="IPR029060">
    <property type="entry name" value="PIN-like_dom_sf"/>
</dbReference>
<dbReference type="PRINTS" id="PR00868">
    <property type="entry name" value="DNAPOLI"/>
</dbReference>
<proteinExistence type="inferred from homology"/>
<keyword evidence="7 15" id="KW-0378">Hydrolase</keyword>
<dbReference type="InterPro" id="IPR012337">
    <property type="entry name" value="RNaseH-like_sf"/>
</dbReference>
<comment type="catalytic activity">
    <reaction evidence="12 15">
        <text>DNA(n) + a 2'-deoxyribonucleoside 5'-triphosphate = DNA(n+1) + diphosphate</text>
        <dbReference type="Rhea" id="RHEA:22508"/>
        <dbReference type="Rhea" id="RHEA-COMP:17339"/>
        <dbReference type="Rhea" id="RHEA-COMP:17340"/>
        <dbReference type="ChEBI" id="CHEBI:33019"/>
        <dbReference type="ChEBI" id="CHEBI:61560"/>
        <dbReference type="ChEBI" id="CHEBI:173112"/>
        <dbReference type="EC" id="2.7.7.7"/>
    </reaction>
</comment>
<name>A0A8H2K449_9MICO</name>
<evidence type="ECO:0000256" key="3">
    <source>
        <dbReference type="ARBA" id="ARBA00022695"/>
    </source>
</evidence>
<dbReference type="InterPro" id="IPR036279">
    <property type="entry name" value="5-3_exonuclease_C_sf"/>
</dbReference>
<keyword evidence="19" id="KW-1185">Reference proteome</keyword>
<dbReference type="PANTHER" id="PTHR10133">
    <property type="entry name" value="DNA POLYMERASE I"/>
    <property type="match status" value="1"/>
</dbReference>
<comment type="similarity">
    <text evidence="1 15">Belongs to the DNA polymerase type-A family.</text>
</comment>
<evidence type="ECO:0000256" key="7">
    <source>
        <dbReference type="ARBA" id="ARBA00022801"/>
    </source>
</evidence>
<keyword evidence="3 15" id="KW-0548">Nucleotidyltransferase</keyword>
<dbReference type="GO" id="GO:0006302">
    <property type="term" value="P:double-strand break repair"/>
    <property type="evidence" value="ECO:0007669"/>
    <property type="project" value="TreeGrafter"/>
</dbReference>
<comment type="function">
    <text evidence="15">In addition to polymerase activity, this DNA polymerase exhibits 5'-3' exonuclease activity.</text>
</comment>
<dbReference type="Pfam" id="PF02739">
    <property type="entry name" value="5_3_exonuc_N"/>
    <property type="match status" value="1"/>
</dbReference>